<keyword evidence="2" id="KW-1185">Reference proteome</keyword>
<gene>
    <name evidence="1" type="ORF">DK427_13040</name>
</gene>
<dbReference type="EMBL" id="CP029551">
    <property type="protein sequence ID" value="AWN36541.1"/>
    <property type="molecule type" value="Genomic_DNA"/>
</dbReference>
<dbReference type="Proteomes" id="UP000246058">
    <property type="component" value="Chromosome"/>
</dbReference>
<organism evidence="1 2">
    <name type="scientific">Methylobacterium radiodurans</name>
    <dbReference type="NCBI Taxonomy" id="2202828"/>
    <lineage>
        <taxon>Bacteria</taxon>
        <taxon>Pseudomonadati</taxon>
        <taxon>Pseudomonadota</taxon>
        <taxon>Alphaproteobacteria</taxon>
        <taxon>Hyphomicrobiales</taxon>
        <taxon>Methylobacteriaceae</taxon>
        <taxon>Methylobacterium</taxon>
    </lineage>
</organism>
<sequence length="84" mass="9218">MQSWRVSSRAPISLITKRRLAATEALQAGHRAAGRGIEAAACEIRAQALREAIAIIRARALPALETYQSQGVRHAERPERSTSR</sequence>
<dbReference type="AlphaFoldDB" id="A0A2U8VSX2"/>
<accession>A0A2U8VSX2</accession>
<evidence type="ECO:0000313" key="1">
    <source>
        <dbReference type="EMBL" id="AWN36541.1"/>
    </source>
</evidence>
<dbReference type="KEGG" id="meti:DK427_13040"/>
<reference evidence="1 2" key="1">
    <citation type="submission" date="2018-05" db="EMBL/GenBank/DDBJ databases">
        <title>Complete Genome Sequence of Methylobacterium sp. 17Sr1-43.</title>
        <authorList>
            <person name="Srinivasan S."/>
        </authorList>
    </citation>
    <scope>NUCLEOTIDE SEQUENCE [LARGE SCALE GENOMIC DNA]</scope>
    <source>
        <strain evidence="1 2">17Sr1-43</strain>
    </source>
</reference>
<evidence type="ECO:0000313" key="2">
    <source>
        <dbReference type="Proteomes" id="UP000246058"/>
    </source>
</evidence>
<protein>
    <submittedName>
        <fullName evidence="1">Uncharacterized protein</fullName>
    </submittedName>
</protein>
<name>A0A2U8VSX2_9HYPH</name>
<proteinExistence type="predicted"/>